<dbReference type="EMBL" id="QDKJ01000008">
    <property type="protein sequence ID" value="PWC11926.1"/>
    <property type="molecule type" value="Genomic_DNA"/>
</dbReference>
<organism evidence="1 2">
    <name type="scientific">Brenneria roseae subsp. americana</name>
    <dbReference type="NCBI Taxonomy" id="1508507"/>
    <lineage>
        <taxon>Bacteria</taxon>
        <taxon>Pseudomonadati</taxon>
        <taxon>Pseudomonadota</taxon>
        <taxon>Gammaproteobacteria</taxon>
        <taxon>Enterobacterales</taxon>
        <taxon>Pectobacteriaceae</taxon>
        <taxon>Brenneria</taxon>
    </lineage>
</organism>
<dbReference type="AlphaFoldDB" id="A0A2U1TRA0"/>
<evidence type="ECO:0000313" key="1">
    <source>
        <dbReference type="EMBL" id="PWC11926.1"/>
    </source>
</evidence>
<dbReference type="Proteomes" id="UP000245138">
    <property type="component" value="Unassembled WGS sequence"/>
</dbReference>
<gene>
    <name evidence="1" type="ORF">B4923_11475</name>
</gene>
<reference evidence="1 2" key="1">
    <citation type="submission" date="2018-04" db="EMBL/GenBank/DDBJ databases">
        <title>Brenneria corticis sp.nov.</title>
        <authorList>
            <person name="Li Y."/>
        </authorList>
    </citation>
    <scope>NUCLEOTIDE SEQUENCE [LARGE SCALE GENOMIC DNA]</scope>
    <source>
        <strain evidence="1 2">LMG 27715</strain>
    </source>
</reference>
<evidence type="ECO:0000313" key="2">
    <source>
        <dbReference type="Proteomes" id="UP000245138"/>
    </source>
</evidence>
<accession>A0A2U1TRA0</accession>
<sequence>MWHRSNFSPHKDCFSVVGLVFNRTIILMREINIRQTSRFPVQLKPAHDWVNHRFSNQIQIMMREHRDI</sequence>
<comment type="caution">
    <text evidence="1">The sequence shown here is derived from an EMBL/GenBank/DDBJ whole genome shotgun (WGS) entry which is preliminary data.</text>
</comment>
<proteinExistence type="predicted"/>
<dbReference type="OrthoDB" id="6419329at2"/>
<name>A0A2U1TRA0_9GAMM</name>
<protein>
    <submittedName>
        <fullName evidence="1">Uncharacterized protein</fullName>
    </submittedName>
</protein>
<keyword evidence="2" id="KW-1185">Reference proteome</keyword>